<dbReference type="PANTHER" id="PTHR11014:SF63">
    <property type="entry name" value="METALLOPEPTIDASE, PUTATIVE (AFU_ORTHOLOGUE AFUA_6G09600)-RELATED"/>
    <property type="match status" value="1"/>
</dbReference>
<protein>
    <submittedName>
        <fullName evidence="3">M20 family metallopeptidase</fullName>
    </submittedName>
</protein>
<dbReference type="FunFam" id="3.30.70.360:FF:000001">
    <property type="entry name" value="N-acetyldiaminopimelate deacetylase"/>
    <property type="match status" value="1"/>
</dbReference>
<dbReference type="InterPro" id="IPR036264">
    <property type="entry name" value="Bact_exopeptidase_dim_dom"/>
</dbReference>
<keyword evidence="4" id="KW-1185">Reference proteome</keyword>
<dbReference type="SUPFAM" id="SSF55031">
    <property type="entry name" value="Bacterial exopeptidase dimerisation domain"/>
    <property type="match status" value="1"/>
</dbReference>
<dbReference type="GO" id="GO:0050118">
    <property type="term" value="F:N-acetyldiaminopimelate deacetylase activity"/>
    <property type="evidence" value="ECO:0007669"/>
    <property type="project" value="UniProtKB-ARBA"/>
</dbReference>
<dbReference type="Pfam" id="PF07687">
    <property type="entry name" value="M20_dimer"/>
    <property type="match status" value="1"/>
</dbReference>
<feature type="domain" description="Peptidase M20 dimerisation" evidence="2">
    <location>
        <begin position="195"/>
        <end position="288"/>
    </location>
</feature>
<dbReference type="Proteomes" id="UP001138997">
    <property type="component" value="Unassembled WGS sequence"/>
</dbReference>
<sequence length="399" mass="41363">MDAKSDQGVGDDLAGRWRAELEASLPAAIALRREIHAEPDISGLEEPTSQRFLRALGNPPAEVVADTGRLVRFGPPGPSIGLRAELDALPITEISGAPYASTRPAMHACGHDVHLAALFAVLNSARELDLPLGLLGVLQPREETGATGAGDIVAGNHLIDHELRALVAAHVQPQVPAGQVASEGGPVNASVDEIDIVVSGKGGHGAYPHLAVDPVPVLCRIVLALQEAARSTVNPLHAAVVSITQLQGSAATNVIPGTATGAGTVRVMQASDRTLLHERLARTVTSIAEAHGCTAKYEIRRGSPALVNDQRLAFGTRAWLDDFGFPAASFASCGSDDFANYGVQLPILMQFVGTGSPAGNPEMSGPMLHDPAFLPGDHVVQEVALALLAGYLGAVSSAF</sequence>
<evidence type="ECO:0000256" key="1">
    <source>
        <dbReference type="ARBA" id="ARBA00022801"/>
    </source>
</evidence>
<name>A0A9X1NMU7_9ACTN</name>
<dbReference type="RefSeq" id="WP_231449929.1">
    <property type="nucleotide sequence ID" value="NZ_JAJOMB010000041.1"/>
</dbReference>
<accession>A0A9X1NMU7</accession>
<dbReference type="Gene3D" id="3.40.630.10">
    <property type="entry name" value="Zn peptidases"/>
    <property type="match status" value="1"/>
</dbReference>
<comment type="caution">
    <text evidence="3">The sequence shown here is derived from an EMBL/GenBank/DDBJ whole genome shotgun (WGS) entry which is preliminary data.</text>
</comment>
<dbReference type="AlphaFoldDB" id="A0A9X1NMU7"/>
<evidence type="ECO:0000313" key="3">
    <source>
        <dbReference type="EMBL" id="MCD5317078.1"/>
    </source>
</evidence>
<proteinExistence type="predicted"/>
<dbReference type="InterPro" id="IPR002933">
    <property type="entry name" value="Peptidase_M20"/>
</dbReference>
<dbReference type="InterPro" id="IPR017439">
    <property type="entry name" value="Amidohydrolase"/>
</dbReference>
<organism evidence="3 4">
    <name type="scientific">Kineosporia babensis</name>
    <dbReference type="NCBI Taxonomy" id="499548"/>
    <lineage>
        <taxon>Bacteria</taxon>
        <taxon>Bacillati</taxon>
        <taxon>Actinomycetota</taxon>
        <taxon>Actinomycetes</taxon>
        <taxon>Kineosporiales</taxon>
        <taxon>Kineosporiaceae</taxon>
        <taxon>Kineosporia</taxon>
    </lineage>
</organism>
<dbReference type="Gene3D" id="3.30.70.360">
    <property type="match status" value="1"/>
</dbReference>
<dbReference type="EMBL" id="JAJOMB010000041">
    <property type="protein sequence ID" value="MCD5317078.1"/>
    <property type="molecule type" value="Genomic_DNA"/>
</dbReference>
<dbReference type="NCBIfam" id="TIGR01891">
    <property type="entry name" value="amidohydrolases"/>
    <property type="match status" value="1"/>
</dbReference>
<dbReference type="Pfam" id="PF01546">
    <property type="entry name" value="Peptidase_M20"/>
    <property type="match status" value="1"/>
</dbReference>
<dbReference type="PANTHER" id="PTHR11014">
    <property type="entry name" value="PEPTIDASE M20 FAMILY MEMBER"/>
    <property type="match status" value="1"/>
</dbReference>
<keyword evidence="1" id="KW-0378">Hydrolase</keyword>
<reference evidence="3" key="1">
    <citation type="submission" date="2021-11" db="EMBL/GenBank/DDBJ databases">
        <title>Streptomyces corallinus and Kineosporia corallina sp. nov., two new coral-derived marine actinobacteria.</title>
        <authorList>
            <person name="Buangrab K."/>
            <person name="Sutthacheep M."/>
            <person name="Yeemin T."/>
            <person name="Harunari E."/>
            <person name="Igarashi Y."/>
            <person name="Sripreechasak P."/>
            <person name="Kanchanasin P."/>
            <person name="Tanasupawat S."/>
            <person name="Phongsopitanun W."/>
        </authorList>
    </citation>
    <scope>NUCLEOTIDE SEQUENCE</scope>
    <source>
        <strain evidence="3">JCM 31032</strain>
    </source>
</reference>
<evidence type="ECO:0000259" key="2">
    <source>
        <dbReference type="Pfam" id="PF07687"/>
    </source>
</evidence>
<evidence type="ECO:0000313" key="4">
    <source>
        <dbReference type="Proteomes" id="UP001138997"/>
    </source>
</evidence>
<dbReference type="GO" id="GO:0019877">
    <property type="term" value="P:diaminopimelate biosynthetic process"/>
    <property type="evidence" value="ECO:0007669"/>
    <property type="project" value="UniProtKB-ARBA"/>
</dbReference>
<gene>
    <name evidence="3" type="ORF">LR394_39910</name>
</gene>
<dbReference type="SUPFAM" id="SSF53187">
    <property type="entry name" value="Zn-dependent exopeptidases"/>
    <property type="match status" value="1"/>
</dbReference>
<dbReference type="InterPro" id="IPR011650">
    <property type="entry name" value="Peptidase_M20_dimer"/>
</dbReference>